<accession>A0A3P7D8E8</accession>
<evidence type="ECO:0008006" key="3">
    <source>
        <dbReference type="Google" id="ProtNLM"/>
    </source>
</evidence>
<dbReference type="Proteomes" id="UP000275846">
    <property type="component" value="Unassembled WGS sequence"/>
</dbReference>
<evidence type="ECO:0000313" key="1">
    <source>
        <dbReference type="EMBL" id="VDM05841.1"/>
    </source>
</evidence>
<dbReference type="EMBL" id="UYSU01047564">
    <property type="protein sequence ID" value="VDM05841.1"/>
    <property type="molecule type" value="Genomic_DNA"/>
</dbReference>
<reference evidence="1 2" key="1">
    <citation type="submission" date="2018-11" db="EMBL/GenBank/DDBJ databases">
        <authorList>
            <consortium name="Pathogen Informatics"/>
        </authorList>
    </citation>
    <scope>NUCLEOTIDE SEQUENCE [LARGE SCALE GENOMIC DNA]</scope>
    <source>
        <strain evidence="1 2">NST_G2</strain>
    </source>
</reference>
<dbReference type="InterPro" id="IPR036691">
    <property type="entry name" value="Endo/exonu/phosph_ase_sf"/>
</dbReference>
<dbReference type="PANTHER" id="PTHR23227">
    <property type="entry name" value="BUCENTAUR RELATED"/>
    <property type="match status" value="1"/>
</dbReference>
<dbReference type="STRING" id="70667.A0A3P7D8E8"/>
<dbReference type="PANTHER" id="PTHR23227:SF67">
    <property type="entry name" value="CRANIOFACIAL DEVELOPMENT PROTEIN 2-LIKE"/>
    <property type="match status" value="1"/>
</dbReference>
<evidence type="ECO:0000313" key="2">
    <source>
        <dbReference type="Proteomes" id="UP000275846"/>
    </source>
</evidence>
<dbReference type="SUPFAM" id="SSF56219">
    <property type="entry name" value="DNase I-like"/>
    <property type="match status" value="1"/>
</dbReference>
<dbReference type="OrthoDB" id="6373732at2759"/>
<protein>
    <recommendedName>
        <fullName evidence="3">Endo/exonuclease/phosphatase domain-containing protein</fullName>
    </recommendedName>
</protein>
<proteinExistence type="predicted"/>
<sequence length="236" mass="26947">MPCLPQGINDRLMSLRLPLLGDQFATIMSAYAPTMTCSDAVKVKFYEDLHALPATVLKAEKLIVLGDFNAHVGTDRASWIGVLVPHGLGSCNDNGLFLLRTFEFSKQITQKPENLHAPDNNATMETRWCPLRNGIQSTTLEVLGRARRQHQDLFDDNDANISNLLAEKNRLHKAYMDLRTDATKAAFFRCRCLVQQRLREMQDAWMIRKAEEIQEYADRNEINNFFTVIYSRLPNS</sequence>
<name>A0A3P7D8E8_SCHSO</name>
<dbReference type="InterPro" id="IPR027124">
    <property type="entry name" value="Swc5/CFDP1/2"/>
</dbReference>
<organism evidence="1 2">
    <name type="scientific">Schistocephalus solidus</name>
    <name type="common">Tapeworm</name>
    <dbReference type="NCBI Taxonomy" id="70667"/>
    <lineage>
        <taxon>Eukaryota</taxon>
        <taxon>Metazoa</taxon>
        <taxon>Spiralia</taxon>
        <taxon>Lophotrochozoa</taxon>
        <taxon>Platyhelminthes</taxon>
        <taxon>Cestoda</taxon>
        <taxon>Eucestoda</taxon>
        <taxon>Diphyllobothriidea</taxon>
        <taxon>Diphyllobothriidae</taxon>
        <taxon>Schistocephalus</taxon>
    </lineage>
</organism>
<gene>
    <name evidence="1" type="ORF">SSLN_LOCUS19455</name>
</gene>
<dbReference type="Gene3D" id="3.60.10.10">
    <property type="entry name" value="Endonuclease/exonuclease/phosphatase"/>
    <property type="match status" value="1"/>
</dbReference>
<dbReference type="AlphaFoldDB" id="A0A3P7D8E8"/>
<keyword evidence="2" id="KW-1185">Reference proteome</keyword>